<organism evidence="2 3">
    <name type="scientific">Siminovitchia terrae</name>
    <name type="common">Bacillus terrae</name>
    <dbReference type="NCBI Taxonomy" id="1914933"/>
    <lineage>
        <taxon>Bacteria</taxon>
        <taxon>Bacillati</taxon>
        <taxon>Bacillota</taxon>
        <taxon>Bacilli</taxon>
        <taxon>Bacillales</taxon>
        <taxon>Bacillaceae</taxon>
        <taxon>Siminovitchia</taxon>
    </lineage>
</organism>
<feature type="transmembrane region" description="Helical" evidence="1">
    <location>
        <begin position="117"/>
        <end position="145"/>
    </location>
</feature>
<keyword evidence="1" id="KW-0812">Transmembrane</keyword>
<evidence type="ECO:0000256" key="1">
    <source>
        <dbReference type="SAM" id="Phobius"/>
    </source>
</evidence>
<protein>
    <submittedName>
        <fullName evidence="2">Energy-coupled thiamine transporter ThiT</fullName>
    </submittedName>
</protein>
<accession>A0A429X724</accession>
<dbReference type="NCBIfam" id="TIGR02357">
    <property type="entry name" value="ECF_ThiT_YuaJ"/>
    <property type="match status" value="1"/>
</dbReference>
<feature type="transmembrane region" description="Helical" evidence="1">
    <location>
        <begin position="85"/>
        <end position="105"/>
    </location>
</feature>
<dbReference type="RefSeq" id="WP_120118811.1">
    <property type="nucleotide sequence ID" value="NZ_BORI01000012.1"/>
</dbReference>
<proteinExistence type="predicted"/>
<dbReference type="GO" id="GO:0005886">
    <property type="term" value="C:plasma membrane"/>
    <property type="evidence" value="ECO:0007669"/>
    <property type="project" value="InterPro"/>
</dbReference>
<dbReference type="Pfam" id="PF09515">
    <property type="entry name" value="Thia_YuaJ"/>
    <property type="match status" value="1"/>
</dbReference>
<dbReference type="Proteomes" id="UP000287296">
    <property type="component" value="Unassembled WGS sequence"/>
</dbReference>
<comment type="caution">
    <text evidence="2">The sequence shown here is derived from an EMBL/GenBank/DDBJ whole genome shotgun (WGS) entry which is preliminary data.</text>
</comment>
<keyword evidence="1" id="KW-0472">Membrane</keyword>
<dbReference type="EMBL" id="QYTW02000014">
    <property type="protein sequence ID" value="RST59003.1"/>
    <property type="molecule type" value="Genomic_DNA"/>
</dbReference>
<dbReference type="OrthoDB" id="9795813at2"/>
<gene>
    <name evidence="2" type="primary">thiT</name>
    <name evidence="2" type="ORF">D5F11_014000</name>
</gene>
<dbReference type="Gene3D" id="1.10.1760.20">
    <property type="match status" value="1"/>
</dbReference>
<sequence>MVRRKMSLRALIEVAIFAAFAMMLDMIPSIQVTPAIKFSVAMVPIFIVSLRWGIKAGFASGFLWGLLQIVTGDAAGQILTPLQGLIEYFIAFSFIGAAGLLAPAVKNALQSERKIMLTLLLFAAIFIGGFARYIWHFIAGIIFWGQYAPPGQSAFLYSFIANGTSWFASSLACFIVIALLVTTAPRLLQVK</sequence>
<name>A0A429X724_SIMTE</name>
<feature type="transmembrane region" description="Helical" evidence="1">
    <location>
        <begin position="36"/>
        <end position="54"/>
    </location>
</feature>
<evidence type="ECO:0000313" key="2">
    <source>
        <dbReference type="EMBL" id="RST59003.1"/>
    </source>
</evidence>
<reference evidence="2 3" key="1">
    <citation type="submission" date="2018-12" db="EMBL/GenBank/DDBJ databases">
        <authorList>
            <person name="Sun L."/>
            <person name="Chen Z."/>
        </authorList>
    </citation>
    <scope>NUCLEOTIDE SEQUENCE [LARGE SCALE GENOMIC DNA]</scope>
    <source>
        <strain evidence="2 3">LMG 29736</strain>
    </source>
</reference>
<evidence type="ECO:0000313" key="3">
    <source>
        <dbReference type="Proteomes" id="UP000287296"/>
    </source>
</evidence>
<dbReference type="AlphaFoldDB" id="A0A429X724"/>
<feature type="transmembrane region" description="Helical" evidence="1">
    <location>
        <begin position="61"/>
        <end position="79"/>
    </location>
</feature>
<dbReference type="GO" id="GO:0015234">
    <property type="term" value="F:thiamine transmembrane transporter activity"/>
    <property type="evidence" value="ECO:0007669"/>
    <property type="project" value="InterPro"/>
</dbReference>
<feature type="transmembrane region" description="Helical" evidence="1">
    <location>
        <begin position="165"/>
        <end position="188"/>
    </location>
</feature>
<keyword evidence="1" id="KW-1133">Transmembrane helix</keyword>
<dbReference type="InterPro" id="IPR012651">
    <property type="entry name" value="Thia_Transptr_ThiT"/>
</dbReference>
<feature type="transmembrane region" description="Helical" evidence="1">
    <location>
        <begin position="12"/>
        <end position="30"/>
    </location>
</feature>